<keyword evidence="2" id="KW-1185">Reference proteome</keyword>
<dbReference type="PANTHER" id="PTHR31286:SF99">
    <property type="entry name" value="DUF4283 DOMAIN-CONTAINING PROTEIN"/>
    <property type="match status" value="1"/>
</dbReference>
<dbReference type="STRING" id="106549.A0A540M9I5"/>
<dbReference type="InterPro" id="IPR040256">
    <property type="entry name" value="At4g02000-like"/>
</dbReference>
<reference evidence="1 2" key="1">
    <citation type="journal article" date="2019" name="G3 (Bethesda)">
        <title>Sequencing of a Wild Apple (Malus baccata) Genome Unravels the Differences Between Cultivated and Wild Apple Species Regarding Disease Resistance and Cold Tolerance.</title>
        <authorList>
            <person name="Chen X."/>
        </authorList>
    </citation>
    <scope>NUCLEOTIDE SEQUENCE [LARGE SCALE GENOMIC DNA]</scope>
    <source>
        <strain evidence="2">cv. Shandingzi</strain>
        <tissue evidence="1">Leaves</tissue>
    </source>
</reference>
<gene>
    <name evidence="1" type="ORF">C1H46_018990</name>
</gene>
<sequence>MFTSNSRVWIRIPRVPVQYQDAEILEAITQLVGTFVHADETTLSGLNGLFVRVLMEVDLRLPLKRILVVNDDEECPLLLSYKKLFEIFFYCGRKMSDKHLCPADFDNDGCLLMDRIVKDEPLVCAANFPVIDETKCELHEGVMFLFPQPTLVDEIGSDEDETMVTVRWSRSRLRLRKDKTLSK</sequence>
<evidence type="ECO:0000313" key="1">
    <source>
        <dbReference type="EMBL" id="TQD95395.1"/>
    </source>
</evidence>
<comment type="caution">
    <text evidence="1">The sequence shown here is derived from an EMBL/GenBank/DDBJ whole genome shotgun (WGS) entry which is preliminary data.</text>
</comment>
<dbReference type="Proteomes" id="UP000315295">
    <property type="component" value="Unassembled WGS sequence"/>
</dbReference>
<dbReference type="AlphaFoldDB" id="A0A540M9I5"/>
<protein>
    <submittedName>
        <fullName evidence="1">Uncharacterized protein</fullName>
    </submittedName>
</protein>
<dbReference type="EMBL" id="VIEB01000316">
    <property type="protein sequence ID" value="TQD95395.1"/>
    <property type="molecule type" value="Genomic_DNA"/>
</dbReference>
<dbReference type="PANTHER" id="PTHR31286">
    <property type="entry name" value="GLYCINE-RICH CELL WALL STRUCTURAL PROTEIN 1.8-LIKE"/>
    <property type="match status" value="1"/>
</dbReference>
<accession>A0A540M9I5</accession>
<organism evidence="1 2">
    <name type="scientific">Malus baccata</name>
    <name type="common">Siberian crab apple</name>
    <name type="synonym">Pyrus baccata</name>
    <dbReference type="NCBI Taxonomy" id="106549"/>
    <lineage>
        <taxon>Eukaryota</taxon>
        <taxon>Viridiplantae</taxon>
        <taxon>Streptophyta</taxon>
        <taxon>Embryophyta</taxon>
        <taxon>Tracheophyta</taxon>
        <taxon>Spermatophyta</taxon>
        <taxon>Magnoliopsida</taxon>
        <taxon>eudicotyledons</taxon>
        <taxon>Gunneridae</taxon>
        <taxon>Pentapetalae</taxon>
        <taxon>rosids</taxon>
        <taxon>fabids</taxon>
        <taxon>Rosales</taxon>
        <taxon>Rosaceae</taxon>
        <taxon>Amygdaloideae</taxon>
        <taxon>Maleae</taxon>
        <taxon>Malus</taxon>
    </lineage>
</organism>
<name>A0A540M9I5_MALBA</name>
<evidence type="ECO:0000313" key="2">
    <source>
        <dbReference type="Proteomes" id="UP000315295"/>
    </source>
</evidence>
<proteinExistence type="predicted"/>